<dbReference type="PANTHER" id="PTHR17901">
    <property type="entry name" value="MAGNESIUM-DEPENDENT PHOSPHATASE 1 MDP1"/>
    <property type="match status" value="1"/>
</dbReference>
<dbReference type="Gene3D" id="3.40.50.1000">
    <property type="entry name" value="HAD superfamily/HAD-like"/>
    <property type="match status" value="1"/>
</dbReference>
<organism evidence="2 3">
    <name type="scientific">Perkinsus olseni</name>
    <name type="common">Perkinsus atlanticus</name>
    <dbReference type="NCBI Taxonomy" id="32597"/>
    <lineage>
        <taxon>Eukaryota</taxon>
        <taxon>Sar</taxon>
        <taxon>Alveolata</taxon>
        <taxon>Perkinsozoa</taxon>
        <taxon>Perkinsea</taxon>
        <taxon>Perkinsida</taxon>
        <taxon>Perkinsidae</taxon>
        <taxon>Perkinsus</taxon>
    </lineage>
</organism>
<dbReference type="NCBIfam" id="TIGR01681">
    <property type="entry name" value="HAD-SF-IIIC"/>
    <property type="match status" value="1"/>
</dbReference>
<dbReference type="Pfam" id="PF12689">
    <property type="entry name" value="Acid_PPase"/>
    <property type="match status" value="1"/>
</dbReference>
<dbReference type="InterPro" id="IPR010036">
    <property type="entry name" value="MDP_1_eu_arc"/>
</dbReference>
<dbReference type="GO" id="GO:0003993">
    <property type="term" value="F:acid phosphatase activity"/>
    <property type="evidence" value="ECO:0007669"/>
    <property type="project" value="TreeGrafter"/>
</dbReference>
<comment type="caution">
    <text evidence="2">The sequence shown here is derived from an EMBL/GenBank/DDBJ whole genome shotgun (WGS) entry which is preliminary data.</text>
</comment>
<dbReference type="EMBL" id="JABANN010000242">
    <property type="protein sequence ID" value="KAF4665112.1"/>
    <property type="molecule type" value="Genomic_DNA"/>
</dbReference>
<protein>
    <submittedName>
        <fullName evidence="2">Magnesium-dependent phosphatase 1</fullName>
    </submittedName>
</protein>
<reference evidence="2 3" key="1">
    <citation type="submission" date="2020-04" db="EMBL/GenBank/DDBJ databases">
        <title>Perkinsus olseni comparative genomics.</title>
        <authorList>
            <person name="Bogema D.R."/>
        </authorList>
    </citation>
    <scope>NUCLEOTIDE SEQUENCE [LARGE SCALE GENOMIC DNA]</scope>
    <source>
        <strain evidence="2">ATCC PRA-31</strain>
    </source>
</reference>
<feature type="region of interest" description="Disordered" evidence="1">
    <location>
        <begin position="1"/>
        <end position="36"/>
    </location>
</feature>
<dbReference type="InterPro" id="IPR010033">
    <property type="entry name" value="HAD_SF_ppase_IIIC"/>
</dbReference>
<proteinExistence type="predicted"/>
<sequence length="233" mass="26050">MVKRRVKSARRRDKNVDVDSMTSHAKAESTTRDDQENLTGLEDLRERLAVLPTHVVFDLDDTVWEGDVEFCYGPPFKYDGRVIYSKGSPSLTLFNDVPAIMTWLVRHGVEIGYASKTAEPRWAMQVLDLIHPIIGQPGLSLKKVSAGEGWGWQNKQKHMREIRASTGLDYDECVFFDNMYSNCEDVSKLGTTCGYCPRGMTNEVFINTMIEFSDKMAGSSSSSSDSNASSVIG</sequence>
<feature type="compositionally biased region" description="Basic and acidic residues" evidence="1">
    <location>
        <begin position="25"/>
        <end position="35"/>
    </location>
</feature>
<dbReference type="Proteomes" id="UP000572268">
    <property type="component" value="Unassembled WGS sequence"/>
</dbReference>
<gene>
    <name evidence="2" type="primary">MDP1</name>
    <name evidence="2" type="ORF">FOL46_003882</name>
</gene>
<dbReference type="SUPFAM" id="SSF56784">
    <property type="entry name" value="HAD-like"/>
    <property type="match status" value="1"/>
</dbReference>
<dbReference type="InterPro" id="IPR036412">
    <property type="entry name" value="HAD-like_sf"/>
</dbReference>
<evidence type="ECO:0000256" key="1">
    <source>
        <dbReference type="SAM" id="MobiDB-lite"/>
    </source>
</evidence>
<dbReference type="AlphaFoldDB" id="A0A7J6M0P6"/>
<evidence type="ECO:0000313" key="3">
    <source>
        <dbReference type="Proteomes" id="UP000572268"/>
    </source>
</evidence>
<dbReference type="InterPro" id="IPR023214">
    <property type="entry name" value="HAD_sf"/>
</dbReference>
<dbReference type="NCBIfam" id="TIGR01685">
    <property type="entry name" value="MDP-1"/>
    <property type="match status" value="1"/>
</dbReference>
<accession>A0A7J6M0P6</accession>
<name>A0A7J6M0P6_PEROL</name>
<dbReference type="PANTHER" id="PTHR17901:SF14">
    <property type="entry name" value="MAGNESIUM-DEPENDENT PHOSPHATASE 1"/>
    <property type="match status" value="1"/>
</dbReference>
<feature type="compositionally biased region" description="Basic residues" evidence="1">
    <location>
        <begin position="1"/>
        <end position="13"/>
    </location>
</feature>
<evidence type="ECO:0000313" key="2">
    <source>
        <dbReference type="EMBL" id="KAF4665112.1"/>
    </source>
</evidence>